<dbReference type="Pfam" id="PF01520">
    <property type="entry name" value="Amidase_3"/>
    <property type="match status" value="1"/>
</dbReference>
<keyword evidence="3" id="KW-0378">Hydrolase</keyword>
<dbReference type="SMART" id="SM00646">
    <property type="entry name" value="Ami_3"/>
    <property type="match status" value="1"/>
</dbReference>
<name>A0ABU9PY78_9BURK</name>
<dbReference type="Proteomes" id="UP001495910">
    <property type="component" value="Unassembled WGS sequence"/>
</dbReference>
<evidence type="ECO:0000313" key="6">
    <source>
        <dbReference type="EMBL" id="MEM4988964.1"/>
    </source>
</evidence>
<feature type="signal peptide" evidence="4">
    <location>
        <begin position="1"/>
        <end position="25"/>
    </location>
</feature>
<dbReference type="InterPro" id="IPR050695">
    <property type="entry name" value="N-acetylmuramoyl_amidase_3"/>
</dbReference>
<dbReference type="EMBL" id="JBANDC010000011">
    <property type="protein sequence ID" value="MEM4988964.1"/>
    <property type="molecule type" value="Genomic_DNA"/>
</dbReference>
<evidence type="ECO:0000256" key="1">
    <source>
        <dbReference type="ARBA" id="ARBA00001561"/>
    </source>
</evidence>
<feature type="domain" description="MurNAc-LAA" evidence="5">
    <location>
        <begin position="89"/>
        <end position="229"/>
    </location>
</feature>
<dbReference type="Gene3D" id="3.40.630.40">
    <property type="entry name" value="Zn-dependent exopeptidases"/>
    <property type="match status" value="1"/>
</dbReference>
<organism evidence="6 7">
    <name type="scientific">Collimonas rhizosphaerae</name>
    <dbReference type="NCBI Taxonomy" id="3126357"/>
    <lineage>
        <taxon>Bacteria</taxon>
        <taxon>Pseudomonadati</taxon>
        <taxon>Pseudomonadota</taxon>
        <taxon>Betaproteobacteria</taxon>
        <taxon>Burkholderiales</taxon>
        <taxon>Oxalobacteraceae</taxon>
        <taxon>Collimonas</taxon>
    </lineage>
</organism>
<dbReference type="RefSeq" id="WP_342830260.1">
    <property type="nucleotide sequence ID" value="NZ_JBANDC010000011.1"/>
</dbReference>
<gene>
    <name evidence="6" type="ORF">V8G57_16340</name>
</gene>
<evidence type="ECO:0000256" key="4">
    <source>
        <dbReference type="SAM" id="SignalP"/>
    </source>
</evidence>
<feature type="chain" id="PRO_5045373984" description="N-acetylmuramoyl-L-alanine amidase" evidence="4">
    <location>
        <begin position="26"/>
        <end position="236"/>
    </location>
</feature>
<reference evidence="6 7" key="1">
    <citation type="submission" date="2024-02" db="EMBL/GenBank/DDBJ databases">
        <title>Draft genome sequence of Collimonas sp. strain H4R21, an effective mineral-weathering bacterial strain isolated from the beech rhizosphere.</title>
        <authorList>
            <person name="Morin E."/>
            <person name="Uroz S."/>
            <person name="Leveau J.H.J."/>
            <person name="Kumar R."/>
            <person name="Rey M.W."/>
            <person name="Pham J."/>
        </authorList>
    </citation>
    <scope>NUCLEOTIDE SEQUENCE [LARGE SCALE GENOMIC DNA]</scope>
    <source>
        <strain evidence="6 7">H4R21</strain>
    </source>
</reference>
<protein>
    <recommendedName>
        <fullName evidence="2">N-acetylmuramoyl-L-alanine amidase</fullName>
        <ecNumber evidence="2">3.5.1.28</ecNumber>
    </recommendedName>
</protein>
<dbReference type="InterPro" id="IPR002508">
    <property type="entry name" value="MurNAc-LAA_cat"/>
</dbReference>
<evidence type="ECO:0000313" key="7">
    <source>
        <dbReference type="Proteomes" id="UP001495910"/>
    </source>
</evidence>
<dbReference type="PANTHER" id="PTHR30404:SF0">
    <property type="entry name" value="N-ACETYLMURAMOYL-L-ALANINE AMIDASE AMIC"/>
    <property type="match status" value="1"/>
</dbReference>
<accession>A0ABU9PY78</accession>
<evidence type="ECO:0000259" key="5">
    <source>
        <dbReference type="SMART" id="SM00646"/>
    </source>
</evidence>
<keyword evidence="7" id="KW-1185">Reference proteome</keyword>
<evidence type="ECO:0000256" key="3">
    <source>
        <dbReference type="ARBA" id="ARBA00022801"/>
    </source>
</evidence>
<dbReference type="PANTHER" id="PTHR30404">
    <property type="entry name" value="N-ACETYLMURAMOYL-L-ALANINE AMIDASE"/>
    <property type="match status" value="1"/>
</dbReference>
<keyword evidence="4" id="KW-0732">Signal</keyword>
<proteinExistence type="predicted"/>
<sequence>MSKAAICRRLLALAGLVCCYGLPLARCNAQQVVVDTGHTTEKPGATGPGGNREFDLNRQFAIALGKALQAEGLDVVDVAAQGSPVSLQARTKASAKAALFVSIHHDSMQQAWLDAGRSREFSGYALFVAASKPHYARSLDCAKSISLRLQDIGEHPSLYHATPIPGENRPLLDRQLGIHRFDDLVVLKTAESPALLIEIGVLANPDQEPRLASPQFAGKAARAVAAGIRQCLPAAP</sequence>
<comment type="catalytic activity">
    <reaction evidence="1">
        <text>Hydrolyzes the link between N-acetylmuramoyl residues and L-amino acid residues in certain cell-wall glycopeptides.</text>
        <dbReference type="EC" id="3.5.1.28"/>
    </reaction>
</comment>
<dbReference type="SUPFAM" id="SSF53187">
    <property type="entry name" value="Zn-dependent exopeptidases"/>
    <property type="match status" value="1"/>
</dbReference>
<dbReference type="EC" id="3.5.1.28" evidence="2"/>
<evidence type="ECO:0000256" key="2">
    <source>
        <dbReference type="ARBA" id="ARBA00011901"/>
    </source>
</evidence>
<comment type="caution">
    <text evidence="6">The sequence shown here is derived from an EMBL/GenBank/DDBJ whole genome shotgun (WGS) entry which is preliminary data.</text>
</comment>
<dbReference type="CDD" id="cd02696">
    <property type="entry name" value="MurNAc-LAA"/>
    <property type="match status" value="1"/>
</dbReference>